<dbReference type="AlphaFoldDB" id="A0A804KKU1"/>
<sequence>MAVPRNPQGSRRSAGRIRRAFDLFRRASIVAANLLHLLLWIVGCFKRGNRNKRGGGTGFSIGHTADLTEADELDGHGHPPSNNDLLTPAERRYFEQRQKIDMKRLTKISSKSHRDRIQEFNQYLANLSEHYDIPKVDPG</sequence>
<dbReference type="PANTHER" id="PTHR13282">
    <property type="entry name" value="PROTEIN FAM32A"/>
    <property type="match status" value="1"/>
</dbReference>
<evidence type="ECO:0000313" key="3">
    <source>
        <dbReference type="EnsemblPlants" id="Ma09_p17860.1"/>
    </source>
</evidence>
<protein>
    <submittedName>
        <fullName evidence="3">Uncharacterized protein</fullName>
    </submittedName>
</protein>
<dbReference type="InParanoid" id="A0A804KKU1"/>
<keyword evidence="2" id="KW-0472">Membrane</keyword>
<accession>A0A804KKU1</accession>
<keyword evidence="2" id="KW-0812">Transmembrane</keyword>
<organism evidence="3 4">
    <name type="scientific">Musa acuminata subsp. malaccensis</name>
    <name type="common">Wild banana</name>
    <name type="synonym">Musa malaccensis</name>
    <dbReference type="NCBI Taxonomy" id="214687"/>
    <lineage>
        <taxon>Eukaryota</taxon>
        <taxon>Viridiplantae</taxon>
        <taxon>Streptophyta</taxon>
        <taxon>Embryophyta</taxon>
        <taxon>Tracheophyta</taxon>
        <taxon>Spermatophyta</taxon>
        <taxon>Magnoliopsida</taxon>
        <taxon>Liliopsida</taxon>
        <taxon>Zingiberales</taxon>
        <taxon>Musaceae</taxon>
        <taxon>Musa</taxon>
    </lineage>
</organism>
<keyword evidence="2" id="KW-1133">Transmembrane helix</keyword>
<keyword evidence="4" id="KW-1185">Reference proteome</keyword>
<reference evidence="3" key="1">
    <citation type="submission" date="2021-05" db="UniProtKB">
        <authorList>
            <consortium name="EnsemblPlants"/>
        </authorList>
    </citation>
    <scope>IDENTIFICATION</scope>
    <source>
        <strain evidence="3">subsp. malaccensis</strain>
    </source>
</reference>
<evidence type="ECO:0000313" key="4">
    <source>
        <dbReference type="Proteomes" id="UP000012960"/>
    </source>
</evidence>
<evidence type="ECO:0000256" key="2">
    <source>
        <dbReference type="SAM" id="Phobius"/>
    </source>
</evidence>
<dbReference type="EnsemblPlants" id="Ma09_t17860.1">
    <property type="protein sequence ID" value="Ma09_p17860.1"/>
    <property type="gene ID" value="Ma09_g17860"/>
</dbReference>
<dbReference type="Gramene" id="Ma09_t17860.1">
    <property type="protein sequence ID" value="Ma09_p17860.1"/>
    <property type="gene ID" value="Ma09_g17860"/>
</dbReference>
<dbReference type="PANTHER" id="PTHR13282:SF6">
    <property type="entry name" value="PROTEIN FAM32A"/>
    <property type="match status" value="1"/>
</dbReference>
<dbReference type="Proteomes" id="UP000012960">
    <property type="component" value="Unplaced"/>
</dbReference>
<feature type="region of interest" description="Disordered" evidence="1">
    <location>
        <begin position="70"/>
        <end position="89"/>
    </location>
</feature>
<evidence type="ECO:0000256" key="1">
    <source>
        <dbReference type="SAM" id="MobiDB-lite"/>
    </source>
</evidence>
<name>A0A804KKU1_MUSAM</name>
<dbReference type="InterPro" id="IPR013865">
    <property type="entry name" value="FAM32A"/>
</dbReference>
<proteinExistence type="predicted"/>
<feature type="transmembrane region" description="Helical" evidence="2">
    <location>
        <begin position="27"/>
        <end position="45"/>
    </location>
</feature>